<dbReference type="EMBL" id="PVTE01000001">
    <property type="protein sequence ID" value="PRY47261.1"/>
    <property type="molecule type" value="Genomic_DNA"/>
</dbReference>
<dbReference type="PROSITE" id="PS51257">
    <property type="entry name" value="PROKAR_LIPOPROTEIN"/>
    <property type="match status" value="1"/>
</dbReference>
<keyword evidence="4" id="KW-1185">Reference proteome</keyword>
<keyword evidence="2" id="KW-0732">Signal</keyword>
<accession>A0A2T0TNP9</accession>
<name>A0A2T0TNP9_9BACT</name>
<organism evidence="3 4">
    <name type="scientific">Spirosoma oryzae</name>
    <dbReference type="NCBI Taxonomy" id="1469603"/>
    <lineage>
        <taxon>Bacteria</taxon>
        <taxon>Pseudomonadati</taxon>
        <taxon>Bacteroidota</taxon>
        <taxon>Cytophagia</taxon>
        <taxon>Cytophagales</taxon>
        <taxon>Cytophagaceae</taxon>
        <taxon>Spirosoma</taxon>
    </lineage>
</organism>
<proteinExistence type="predicted"/>
<reference evidence="3 4" key="1">
    <citation type="submission" date="2018-03" db="EMBL/GenBank/DDBJ databases">
        <title>Genomic Encyclopedia of Archaeal and Bacterial Type Strains, Phase II (KMG-II): from individual species to whole genera.</title>
        <authorList>
            <person name="Goeker M."/>
        </authorList>
    </citation>
    <scope>NUCLEOTIDE SEQUENCE [LARGE SCALE GENOMIC DNA]</scope>
    <source>
        <strain evidence="3 4">DSM 28354</strain>
    </source>
</reference>
<evidence type="ECO:0000256" key="2">
    <source>
        <dbReference type="SAM" id="SignalP"/>
    </source>
</evidence>
<evidence type="ECO:0000313" key="4">
    <source>
        <dbReference type="Proteomes" id="UP000238375"/>
    </source>
</evidence>
<dbReference type="Proteomes" id="UP000238375">
    <property type="component" value="Unassembled WGS sequence"/>
</dbReference>
<feature type="region of interest" description="Disordered" evidence="1">
    <location>
        <begin position="167"/>
        <end position="191"/>
    </location>
</feature>
<dbReference type="AlphaFoldDB" id="A0A2T0TNP9"/>
<feature type="compositionally biased region" description="Polar residues" evidence="1">
    <location>
        <begin position="170"/>
        <end position="183"/>
    </location>
</feature>
<comment type="caution">
    <text evidence="3">The sequence shown here is derived from an EMBL/GenBank/DDBJ whole genome shotgun (WGS) entry which is preliminary data.</text>
</comment>
<gene>
    <name evidence="3" type="ORF">CLV58_101327</name>
</gene>
<evidence type="ECO:0000313" key="3">
    <source>
        <dbReference type="EMBL" id="PRY47261.1"/>
    </source>
</evidence>
<protein>
    <recommendedName>
        <fullName evidence="5">Type 1 periplasmic binding fold superfamily protein</fullName>
    </recommendedName>
</protein>
<dbReference type="RefSeq" id="WP_106135999.1">
    <property type="nucleotide sequence ID" value="NZ_PVTE01000001.1"/>
</dbReference>
<evidence type="ECO:0000256" key="1">
    <source>
        <dbReference type="SAM" id="MobiDB-lite"/>
    </source>
</evidence>
<sequence length="191" mass="20204">MQPVQKSSLLFLLAVGLLAGACKKDEQNVDPTDDNEAITTATLSLTNTASATDVVTGTIENLNTSATFTNATLNLKANTTYNGSITLLDKTKTPTVDATEEIREKTNEHLFVYMYMPTGTTTSTMSVTLTDRDTNPAPGPYPVGLTTRMQTGATAGSGSMHVVLRHQPNSKDGTATPGSSDLDTSFPVVIK</sequence>
<feature type="signal peptide" evidence="2">
    <location>
        <begin position="1"/>
        <end position="21"/>
    </location>
</feature>
<evidence type="ECO:0008006" key="5">
    <source>
        <dbReference type="Google" id="ProtNLM"/>
    </source>
</evidence>
<dbReference type="OrthoDB" id="713689at2"/>
<feature type="chain" id="PRO_5015411596" description="Type 1 periplasmic binding fold superfamily protein" evidence="2">
    <location>
        <begin position="22"/>
        <end position="191"/>
    </location>
</feature>